<reference evidence="2" key="1">
    <citation type="journal article" date="2020" name="Microb. Genom.">
        <title>Genetic diversity of clinical and environmental Mucorales isolates obtained from an investigation of mucormycosis cases among solid organ transplant recipients.</title>
        <authorList>
            <person name="Nguyen M.H."/>
            <person name="Kaul D."/>
            <person name="Muto C."/>
            <person name="Cheng S.J."/>
            <person name="Richter R.A."/>
            <person name="Bruno V.M."/>
            <person name="Liu G."/>
            <person name="Beyhan S."/>
            <person name="Sundermann A.J."/>
            <person name="Mounaud S."/>
            <person name="Pasculle A.W."/>
            <person name="Nierman W.C."/>
            <person name="Driscoll E."/>
            <person name="Cumbie R."/>
            <person name="Clancy C.J."/>
            <person name="Dupont C.L."/>
        </authorList>
    </citation>
    <scope>NUCLEOTIDE SEQUENCE</scope>
    <source>
        <strain evidence="2">GL16</strain>
    </source>
</reference>
<accession>A0A9P6YKQ1</accession>
<sequence length="392" mass="45229">MSRGRDYLNQAKWNNFDKLLLEASNLNLSENKKIEPSTIPQHRRESQVSYESFDQSSSSSVYSSVPALSRNSTLSSTSTRNSSFSFQHSSISRENAIHKPHSVDDPSFLPSKPGSFHNSELLQKKHRHNVEPGCCFVPCKRVHMDFIPTAQQHFITPIFVMAGKHFASILSLLFNYHELDPFTPKQDYEKTITWEIDDQSSLLTMSQYTYLPNSHSAWQHLANNLGQRLGITSILVASPYDTINTLYKLLDHLVHSIDQAHATDTCPWWTRVILIIDQATYEERKLFLTYEMPKIMARYRLSHPLSVLFINTLYDNPKYSQRILWQMMKKHMLCGRWTYTPQNDNDDDSDSSSDDMYAFATVIEYENGKRKKPPKIEKLNCYPGDDGTSVPQ</sequence>
<dbReference type="AlphaFoldDB" id="A0A9P6YKQ1"/>
<organism evidence="2 3">
    <name type="scientific">Rhizopus oryzae</name>
    <name type="common">Mucormycosis agent</name>
    <name type="synonym">Rhizopus arrhizus var. delemar</name>
    <dbReference type="NCBI Taxonomy" id="64495"/>
    <lineage>
        <taxon>Eukaryota</taxon>
        <taxon>Fungi</taxon>
        <taxon>Fungi incertae sedis</taxon>
        <taxon>Mucoromycota</taxon>
        <taxon>Mucoromycotina</taxon>
        <taxon>Mucoromycetes</taxon>
        <taxon>Mucorales</taxon>
        <taxon>Mucorineae</taxon>
        <taxon>Rhizopodaceae</taxon>
        <taxon>Rhizopus</taxon>
    </lineage>
</organism>
<evidence type="ECO:0000256" key="1">
    <source>
        <dbReference type="SAM" id="MobiDB-lite"/>
    </source>
</evidence>
<comment type="caution">
    <text evidence="2">The sequence shown here is derived from an EMBL/GenBank/DDBJ whole genome shotgun (WGS) entry which is preliminary data.</text>
</comment>
<evidence type="ECO:0000313" key="3">
    <source>
        <dbReference type="Proteomes" id="UP000717996"/>
    </source>
</evidence>
<dbReference type="Proteomes" id="UP000717996">
    <property type="component" value="Unassembled WGS sequence"/>
</dbReference>
<protein>
    <submittedName>
        <fullName evidence="2">Uncharacterized protein</fullName>
    </submittedName>
</protein>
<dbReference type="OrthoDB" id="2287234at2759"/>
<gene>
    <name evidence="2" type="ORF">G6F51_002391</name>
</gene>
<feature type="region of interest" description="Disordered" evidence="1">
    <location>
        <begin position="32"/>
        <end position="52"/>
    </location>
</feature>
<name>A0A9P6YKQ1_RHIOR</name>
<evidence type="ECO:0000313" key="2">
    <source>
        <dbReference type="EMBL" id="KAG1550533.1"/>
    </source>
</evidence>
<feature type="region of interest" description="Disordered" evidence="1">
    <location>
        <begin position="370"/>
        <end position="392"/>
    </location>
</feature>
<proteinExistence type="predicted"/>
<dbReference type="EMBL" id="JAANIT010000204">
    <property type="protein sequence ID" value="KAG1550533.1"/>
    <property type="molecule type" value="Genomic_DNA"/>
</dbReference>